<dbReference type="PANTHER" id="PTHR36447">
    <property type="entry name" value="BETA-GALACTOSIDASE GANA"/>
    <property type="match status" value="1"/>
</dbReference>
<dbReference type="PIRSF" id="PIRSF001084">
    <property type="entry name" value="B-galactosidase"/>
    <property type="match status" value="1"/>
</dbReference>
<dbReference type="Pfam" id="PF02449">
    <property type="entry name" value="Glyco_hydro_42"/>
    <property type="match status" value="1"/>
</dbReference>
<organism evidence="13 14">
    <name type="scientific">Glycomyces artemisiae</name>
    <dbReference type="NCBI Taxonomy" id="1076443"/>
    <lineage>
        <taxon>Bacteria</taxon>
        <taxon>Bacillati</taxon>
        <taxon>Actinomycetota</taxon>
        <taxon>Actinomycetes</taxon>
        <taxon>Glycomycetales</taxon>
        <taxon>Glycomycetaceae</taxon>
        <taxon>Glycomyces</taxon>
    </lineage>
</organism>
<dbReference type="SUPFAM" id="SSF52317">
    <property type="entry name" value="Class I glutamine amidotransferase-like"/>
    <property type="match status" value="1"/>
</dbReference>
<feature type="domain" description="Glycoside hydrolase family 42 N-terminal" evidence="10">
    <location>
        <begin position="23"/>
        <end position="398"/>
    </location>
</feature>
<dbReference type="GO" id="GO:0009341">
    <property type="term" value="C:beta-galactosidase complex"/>
    <property type="evidence" value="ECO:0007669"/>
    <property type="project" value="InterPro"/>
</dbReference>
<feature type="binding site" evidence="9">
    <location>
        <position position="172"/>
    </location>
    <ligand>
        <name>Zn(2+)</name>
        <dbReference type="ChEBI" id="CHEBI:29105"/>
    </ligand>
</feature>
<evidence type="ECO:0000313" key="14">
    <source>
        <dbReference type="Proteomes" id="UP000238176"/>
    </source>
</evidence>
<evidence type="ECO:0000256" key="8">
    <source>
        <dbReference type="PIRSR" id="PIRSR001084-2"/>
    </source>
</evidence>
<comment type="similarity">
    <text evidence="2 6">Belongs to the glycosyl hydrolase 42 family.</text>
</comment>
<keyword evidence="14" id="KW-1185">Reference proteome</keyword>
<dbReference type="InterPro" id="IPR013780">
    <property type="entry name" value="Glyco_hydro_b"/>
</dbReference>
<comment type="catalytic activity">
    <reaction evidence="1 6">
        <text>Hydrolysis of terminal non-reducing beta-D-galactose residues in beta-D-galactosides.</text>
        <dbReference type="EC" id="3.2.1.23"/>
    </reaction>
</comment>
<gene>
    <name evidence="13" type="ORF">B0I28_103106</name>
</gene>
<feature type="domain" description="Beta-galactosidase trimerisation" evidence="11">
    <location>
        <begin position="409"/>
        <end position="619"/>
    </location>
</feature>
<dbReference type="OrthoDB" id="9800974at2"/>
<dbReference type="Gene3D" id="3.40.50.880">
    <property type="match status" value="1"/>
</dbReference>
<evidence type="ECO:0000256" key="3">
    <source>
        <dbReference type="ARBA" id="ARBA00012756"/>
    </source>
</evidence>
<feature type="active site" description="Proton donor" evidence="7">
    <location>
        <position position="162"/>
    </location>
</feature>
<dbReference type="EC" id="3.2.1.23" evidence="3 6"/>
<dbReference type="RefSeq" id="WP_106363555.1">
    <property type="nucleotide sequence ID" value="NZ_PVTJ01000003.1"/>
</dbReference>
<dbReference type="GO" id="GO:0046872">
    <property type="term" value="F:metal ion binding"/>
    <property type="evidence" value="ECO:0007669"/>
    <property type="project" value="UniProtKB-KW"/>
</dbReference>
<dbReference type="InterPro" id="IPR013529">
    <property type="entry name" value="Glyco_hydro_42_N"/>
</dbReference>
<dbReference type="Gene3D" id="2.60.40.1180">
    <property type="entry name" value="Golgi alpha-mannosidase II"/>
    <property type="match status" value="1"/>
</dbReference>
<evidence type="ECO:0000256" key="7">
    <source>
        <dbReference type="PIRSR" id="PIRSR001084-1"/>
    </source>
</evidence>
<evidence type="ECO:0000259" key="12">
    <source>
        <dbReference type="Pfam" id="PF08533"/>
    </source>
</evidence>
<evidence type="ECO:0000259" key="11">
    <source>
        <dbReference type="Pfam" id="PF08532"/>
    </source>
</evidence>
<feature type="binding site" evidence="8">
    <location>
        <position position="161"/>
    </location>
    <ligand>
        <name>substrate</name>
    </ligand>
</feature>
<feature type="binding site" evidence="8">
    <location>
        <position position="328"/>
    </location>
    <ligand>
        <name>substrate</name>
    </ligand>
</feature>
<dbReference type="GO" id="GO:0006012">
    <property type="term" value="P:galactose metabolic process"/>
    <property type="evidence" value="ECO:0007669"/>
    <property type="project" value="InterPro"/>
</dbReference>
<dbReference type="InterPro" id="IPR013739">
    <property type="entry name" value="Beta_galactosidase_C"/>
</dbReference>
<feature type="binding site" evidence="8">
    <location>
        <position position="123"/>
    </location>
    <ligand>
        <name>substrate</name>
    </ligand>
</feature>
<evidence type="ECO:0000256" key="2">
    <source>
        <dbReference type="ARBA" id="ARBA00005940"/>
    </source>
</evidence>
<dbReference type="PANTHER" id="PTHR36447:SF1">
    <property type="entry name" value="BETA-GALACTOSIDASE GANA"/>
    <property type="match status" value="1"/>
</dbReference>
<keyword evidence="9" id="KW-0862">Zinc</keyword>
<name>A0A2T0UNY1_9ACTN</name>
<evidence type="ECO:0000313" key="13">
    <source>
        <dbReference type="EMBL" id="PRY59632.1"/>
    </source>
</evidence>
<feature type="active site" description="Nucleophile" evidence="7">
    <location>
        <position position="320"/>
    </location>
</feature>
<evidence type="ECO:0000256" key="6">
    <source>
        <dbReference type="PIRNR" id="PIRNR001084"/>
    </source>
</evidence>
<dbReference type="InterPro" id="IPR029062">
    <property type="entry name" value="Class_I_gatase-like"/>
</dbReference>
<dbReference type="Proteomes" id="UP000238176">
    <property type="component" value="Unassembled WGS sequence"/>
</dbReference>
<dbReference type="InterPro" id="IPR017853">
    <property type="entry name" value="GH"/>
</dbReference>
<feature type="binding site" evidence="9">
    <location>
        <position position="169"/>
    </location>
    <ligand>
        <name>Zn(2+)</name>
        <dbReference type="ChEBI" id="CHEBI:29105"/>
    </ligand>
</feature>
<evidence type="ECO:0000259" key="10">
    <source>
        <dbReference type="Pfam" id="PF02449"/>
    </source>
</evidence>
<dbReference type="Pfam" id="PF08533">
    <property type="entry name" value="Glyco_hydro_42C"/>
    <property type="match status" value="1"/>
</dbReference>
<proteinExistence type="inferred from homology"/>
<sequence length="678" mass="76141">MNRPIVRHAPIVGRVPHLLHGGDYNPDQWLPTKETTWKEDMRLARLAGINTLSVGIFSWAALEPEEGRYEFGWLDEILDLMAENEITAVLATPTGARPGWMSRKYPEVLRVNRDRTKNLHGGRHNHCLTSPVYREKTTAINTALAERYKDHPALGVWHLSNEYGGECHCDLCQERFRTYLQGRFGSLDELNEAWWTGFWAKTYTDWSLIESPSEHGRGEQDIHGLNLEWMRFTTEQYVDFYLHETAPLKAITPDVPRTTNLMGTYPGIDYYRLAQVLDVVSWDSYPEWTGTDKDAAKGARASFLHDLTRGLKGKPFMLMESSPSATNWRPVAKLHRPGVHLLQSLQAVAHGSDTVQYFQFRKGRGGSEKFHGAVVDHEGTEKTRVFKDVAEVGARLAELDGVVGTDTPADVAVVYDWHLRWALDDQKGMLQQRTAYERTVIDHYRAFWQQGVPTDVIDSSLIAAPGYLDRYKVLVAPMLYMLRPGVPEAIEAFVQRGGTFVATYATGYVDEHDRTFLGGFPGPLRETLGIWAEEIDALYPEDRNAIEWDGRSYEAVELCELIHAETAEPLGAYGADFYAGRPALTVNRRGEGKAYFIAARTGDDFLADFYAHIVAESGVERALDADLPAGVTAQVRTDGTTDYVFVLNFTPEAVAFEAGGETVELAAFGTEVIERPRA</sequence>
<evidence type="ECO:0000256" key="4">
    <source>
        <dbReference type="ARBA" id="ARBA00022801"/>
    </source>
</evidence>
<protein>
    <recommendedName>
        <fullName evidence="3 6">Beta-galactosidase</fullName>
        <shortName evidence="6">Beta-gal</shortName>
        <ecNumber evidence="3 6">3.2.1.23</ecNumber>
    </recommendedName>
</protein>
<comment type="caution">
    <text evidence="13">The sequence shown here is derived from an EMBL/GenBank/DDBJ whole genome shotgun (WGS) entry which is preliminary data.</text>
</comment>
<keyword evidence="4 6" id="KW-0378">Hydrolase</keyword>
<dbReference type="GO" id="GO:0004565">
    <property type="term" value="F:beta-galactosidase activity"/>
    <property type="evidence" value="ECO:0007669"/>
    <property type="project" value="UniProtKB-EC"/>
</dbReference>
<dbReference type="SUPFAM" id="SSF51445">
    <property type="entry name" value="(Trans)glycosidases"/>
    <property type="match status" value="1"/>
</dbReference>
<keyword evidence="5 6" id="KW-0326">Glycosidase</keyword>
<reference evidence="13 14" key="1">
    <citation type="submission" date="2018-03" db="EMBL/GenBank/DDBJ databases">
        <title>Genomic Encyclopedia of Type Strains, Phase III (KMG-III): the genomes of soil and plant-associated and newly described type strains.</title>
        <authorList>
            <person name="Whitman W."/>
        </authorList>
    </citation>
    <scope>NUCLEOTIDE SEQUENCE [LARGE SCALE GENOMIC DNA]</scope>
    <source>
        <strain evidence="13 14">CGMCC 4.7067</strain>
    </source>
</reference>
<evidence type="ECO:0000256" key="9">
    <source>
        <dbReference type="PIRSR" id="PIRSR001084-3"/>
    </source>
</evidence>
<keyword evidence="9" id="KW-0479">Metal-binding</keyword>
<dbReference type="EMBL" id="PVTJ01000003">
    <property type="protein sequence ID" value="PRY59632.1"/>
    <property type="molecule type" value="Genomic_DNA"/>
</dbReference>
<dbReference type="InterPro" id="IPR013738">
    <property type="entry name" value="Beta_galactosidase_Trimer"/>
</dbReference>
<feature type="binding site" evidence="9">
    <location>
        <position position="167"/>
    </location>
    <ligand>
        <name>Zn(2+)</name>
        <dbReference type="ChEBI" id="CHEBI:29105"/>
    </ligand>
</feature>
<evidence type="ECO:0000256" key="5">
    <source>
        <dbReference type="ARBA" id="ARBA00023295"/>
    </source>
</evidence>
<dbReference type="AlphaFoldDB" id="A0A2T0UNY1"/>
<accession>A0A2T0UNY1</accession>
<feature type="binding site" evidence="9">
    <location>
        <position position="127"/>
    </location>
    <ligand>
        <name>Zn(2+)</name>
        <dbReference type="ChEBI" id="CHEBI:29105"/>
    </ligand>
</feature>
<dbReference type="InterPro" id="IPR003476">
    <property type="entry name" value="Glyco_hydro_42"/>
</dbReference>
<evidence type="ECO:0000256" key="1">
    <source>
        <dbReference type="ARBA" id="ARBA00001412"/>
    </source>
</evidence>
<feature type="domain" description="Beta-galactosidase C-terminal" evidence="12">
    <location>
        <begin position="630"/>
        <end position="674"/>
    </location>
</feature>
<dbReference type="Gene3D" id="3.20.20.80">
    <property type="entry name" value="Glycosidases"/>
    <property type="match status" value="1"/>
</dbReference>
<dbReference type="Pfam" id="PF08532">
    <property type="entry name" value="Glyco_hydro_42M"/>
    <property type="match status" value="1"/>
</dbReference>
<dbReference type="CDD" id="cd03143">
    <property type="entry name" value="A4_beta-galactosidase_middle_domain"/>
    <property type="match status" value="1"/>
</dbReference>